<evidence type="ECO:0000313" key="3">
    <source>
        <dbReference type="EMBL" id="KAK9031416.1"/>
    </source>
</evidence>
<dbReference type="Proteomes" id="UP001396334">
    <property type="component" value="Unassembled WGS sequence"/>
</dbReference>
<feature type="transmembrane region" description="Helical" evidence="2">
    <location>
        <begin position="113"/>
        <end position="132"/>
    </location>
</feature>
<reference evidence="3 4" key="1">
    <citation type="journal article" date="2024" name="G3 (Bethesda)">
        <title>Genome assembly of Hibiscus sabdariffa L. provides insights into metabolisms of medicinal natural products.</title>
        <authorList>
            <person name="Kim T."/>
        </authorList>
    </citation>
    <scope>NUCLEOTIDE SEQUENCE [LARGE SCALE GENOMIC DNA]</scope>
    <source>
        <strain evidence="3">TK-2024</strain>
        <tissue evidence="3">Old leaves</tissue>
    </source>
</reference>
<gene>
    <name evidence="3" type="ORF">V6N11_032798</name>
</gene>
<keyword evidence="2" id="KW-0472">Membrane</keyword>
<accession>A0ABR2T2C1</accession>
<protein>
    <submittedName>
        <fullName evidence="3">Uncharacterized protein</fullName>
    </submittedName>
</protein>
<keyword evidence="2" id="KW-1133">Transmembrane helix</keyword>
<evidence type="ECO:0000256" key="2">
    <source>
        <dbReference type="SAM" id="Phobius"/>
    </source>
</evidence>
<keyword evidence="4" id="KW-1185">Reference proteome</keyword>
<evidence type="ECO:0000256" key="1">
    <source>
        <dbReference type="SAM" id="MobiDB-lite"/>
    </source>
</evidence>
<sequence length="143" mass="16056">MKKTTIRDGRNKEGKRKDQRSTKDKDKLEKNSKSECEQLRKETNIILQQRMSTQETTVDIAVVDGVDIDVAANAAVTSSLPLAVAGTGESSLVLGQRKSMAASSMFRHSNLPLLLFDLSWFLPYFFHLLLVVDPENFLRVDTN</sequence>
<organism evidence="3 4">
    <name type="scientific">Hibiscus sabdariffa</name>
    <name type="common">roselle</name>
    <dbReference type="NCBI Taxonomy" id="183260"/>
    <lineage>
        <taxon>Eukaryota</taxon>
        <taxon>Viridiplantae</taxon>
        <taxon>Streptophyta</taxon>
        <taxon>Embryophyta</taxon>
        <taxon>Tracheophyta</taxon>
        <taxon>Spermatophyta</taxon>
        <taxon>Magnoliopsida</taxon>
        <taxon>eudicotyledons</taxon>
        <taxon>Gunneridae</taxon>
        <taxon>Pentapetalae</taxon>
        <taxon>rosids</taxon>
        <taxon>malvids</taxon>
        <taxon>Malvales</taxon>
        <taxon>Malvaceae</taxon>
        <taxon>Malvoideae</taxon>
        <taxon>Hibiscus</taxon>
    </lineage>
</organism>
<proteinExistence type="predicted"/>
<comment type="caution">
    <text evidence="3">The sequence shown here is derived from an EMBL/GenBank/DDBJ whole genome shotgun (WGS) entry which is preliminary data.</text>
</comment>
<feature type="region of interest" description="Disordered" evidence="1">
    <location>
        <begin position="1"/>
        <end position="36"/>
    </location>
</feature>
<keyword evidence="2" id="KW-0812">Transmembrane</keyword>
<dbReference type="EMBL" id="JBBPBN010000010">
    <property type="protein sequence ID" value="KAK9031416.1"/>
    <property type="molecule type" value="Genomic_DNA"/>
</dbReference>
<evidence type="ECO:0000313" key="4">
    <source>
        <dbReference type="Proteomes" id="UP001396334"/>
    </source>
</evidence>
<name>A0ABR2T2C1_9ROSI</name>